<feature type="domain" description="HTH marR-type" evidence="6">
    <location>
        <begin position="26"/>
        <end position="65"/>
    </location>
</feature>
<evidence type="ECO:0000256" key="3">
    <source>
        <dbReference type="ARBA" id="ARBA00023125"/>
    </source>
</evidence>
<evidence type="ECO:0000256" key="1">
    <source>
        <dbReference type="ARBA" id="ARBA00010466"/>
    </source>
</evidence>
<comment type="similarity">
    <text evidence="1">Belongs to the SorC transcriptional regulatory family.</text>
</comment>
<gene>
    <name evidence="7" type="ORF">SAMN04488138_11237</name>
</gene>
<keyword evidence="3 7" id="KW-0238">DNA-binding</keyword>
<dbReference type="STRING" id="576117.SAMN04488138_11237"/>
<accession>A0A1I3UQM4</accession>
<dbReference type="InterPro" id="IPR007324">
    <property type="entry name" value="Sugar-bd_dom_put"/>
</dbReference>
<dbReference type="Gene3D" id="3.40.50.1360">
    <property type="match status" value="1"/>
</dbReference>
<dbReference type="RefSeq" id="WP_066600455.1">
    <property type="nucleotide sequence ID" value="NZ_FORY01000012.1"/>
</dbReference>
<dbReference type="Proteomes" id="UP000183299">
    <property type="component" value="Unassembled WGS sequence"/>
</dbReference>
<proteinExistence type="inferred from homology"/>
<keyword evidence="8" id="KW-1185">Reference proteome</keyword>
<feature type="domain" description="Sugar-binding" evidence="5">
    <location>
        <begin position="69"/>
        <end position="321"/>
    </location>
</feature>
<dbReference type="GeneID" id="98666002"/>
<dbReference type="SUPFAM" id="SSF100950">
    <property type="entry name" value="NagB/RpiA/CoA transferase-like"/>
    <property type="match status" value="1"/>
</dbReference>
<dbReference type="GO" id="GO:0003677">
    <property type="term" value="F:DNA binding"/>
    <property type="evidence" value="ECO:0007669"/>
    <property type="project" value="UniProtKB-KW"/>
</dbReference>
<sequence length="323" mass="34854">MAKGNLHAAFDDSEVSPRDLAARAAWLSFVGGMTQDQIAQELGISRQRAQRLVARASSEGLIRVRIDHPIARCLELERDLKRRFGLEAAWVSPGIGAGADPLNGLAPFVAPVLERLFDDETPKVFALGTGRTLKTVVDHMRATEGAHHKLVSLIGNVAPDGSASFYEVIMRLAEKTRARHYPMSAPVAVRDAEELALYRSLPHIKAARKLAQSADLAIAGIGQMGNDAPLYMDGFLTAEELTDLQTAGGVGELCGHIFDREGRYLDHPVNHRMVGVRVPEAEMPVYCIGAGKSKVTALRAALGGGLITGLFTDEWTANTLISE</sequence>
<keyword evidence="2" id="KW-0805">Transcription regulation</keyword>
<evidence type="ECO:0000259" key="5">
    <source>
        <dbReference type="Pfam" id="PF04198"/>
    </source>
</evidence>
<reference evidence="7 8" key="1">
    <citation type="submission" date="2016-10" db="EMBL/GenBank/DDBJ databases">
        <authorList>
            <person name="de Groot N.N."/>
        </authorList>
    </citation>
    <scope>NUCLEOTIDE SEQUENCE [LARGE SCALE GENOMIC DNA]</scope>
    <source>
        <strain evidence="7 8">CGMCC 1.8891</strain>
    </source>
</reference>
<evidence type="ECO:0000313" key="8">
    <source>
        <dbReference type="Proteomes" id="UP000183299"/>
    </source>
</evidence>
<dbReference type="AlphaFoldDB" id="A0A1I3UQM4"/>
<evidence type="ECO:0000259" key="6">
    <source>
        <dbReference type="Pfam" id="PF12802"/>
    </source>
</evidence>
<dbReference type="Gene3D" id="1.10.10.10">
    <property type="entry name" value="Winged helix-like DNA-binding domain superfamily/Winged helix DNA-binding domain"/>
    <property type="match status" value="1"/>
</dbReference>
<protein>
    <submittedName>
        <fullName evidence="7">DNA-binding transcriptional regulator LsrR, DeoR family</fullName>
    </submittedName>
</protein>
<dbReference type="InterPro" id="IPR000835">
    <property type="entry name" value="HTH_MarR-typ"/>
</dbReference>
<dbReference type="PANTHER" id="PTHR34294">
    <property type="entry name" value="TRANSCRIPTIONAL REGULATOR-RELATED"/>
    <property type="match status" value="1"/>
</dbReference>
<dbReference type="GO" id="GO:0003700">
    <property type="term" value="F:DNA-binding transcription factor activity"/>
    <property type="evidence" value="ECO:0007669"/>
    <property type="project" value="InterPro"/>
</dbReference>
<dbReference type="Pfam" id="PF12802">
    <property type="entry name" value="MarR_2"/>
    <property type="match status" value="1"/>
</dbReference>
<dbReference type="Pfam" id="PF04198">
    <property type="entry name" value="Sugar-bind"/>
    <property type="match status" value="1"/>
</dbReference>
<name>A0A1I3UQM4_9RHOB</name>
<evidence type="ECO:0000313" key="7">
    <source>
        <dbReference type="EMBL" id="SFJ85033.1"/>
    </source>
</evidence>
<keyword evidence="4" id="KW-0804">Transcription</keyword>
<evidence type="ECO:0000256" key="4">
    <source>
        <dbReference type="ARBA" id="ARBA00023163"/>
    </source>
</evidence>
<dbReference type="InterPro" id="IPR037171">
    <property type="entry name" value="NagB/RpiA_transferase-like"/>
</dbReference>
<dbReference type="GO" id="GO:0030246">
    <property type="term" value="F:carbohydrate binding"/>
    <property type="evidence" value="ECO:0007669"/>
    <property type="project" value="InterPro"/>
</dbReference>
<dbReference type="EMBL" id="FORY01000012">
    <property type="protein sequence ID" value="SFJ85033.1"/>
    <property type="molecule type" value="Genomic_DNA"/>
</dbReference>
<dbReference type="OrthoDB" id="7065657at2"/>
<dbReference type="InterPro" id="IPR051054">
    <property type="entry name" value="SorC_transcr_regulators"/>
</dbReference>
<dbReference type="PANTHER" id="PTHR34294:SF1">
    <property type="entry name" value="TRANSCRIPTIONAL REGULATOR LSRR"/>
    <property type="match status" value="1"/>
</dbReference>
<evidence type="ECO:0000256" key="2">
    <source>
        <dbReference type="ARBA" id="ARBA00023015"/>
    </source>
</evidence>
<dbReference type="InterPro" id="IPR036388">
    <property type="entry name" value="WH-like_DNA-bd_sf"/>
</dbReference>
<organism evidence="7 8">
    <name type="scientific">Celeribacter halophilus</name>
    <dbReference type="NCBI Taxonomy" id="576117"/>
    <lineage>
        <taxon>Bacteria</taxon>
        <taxon>Pseudomonadati</taxon>
        <taxon>Pseudomonadota</taxon>
        <taxon>Alphaproteobacteria</taxon>
        <taxon>Rhodobacterales</taxon>
        <taxon>Roseobacteraceae</taxon>
        <taxon>Celeribacter</taxon>
    </lineage>
</organism>